<dbReference type="WBParaSite" id="Csp11.Scaffold617.g6026.t1">
    <property type="protein sequence ID" value="Csp11.Scaffold617.g6026.t1"/>
    <property type="gene ID" value="Csp11.Scaffold617.g6026"/>
</dbReference>
<proteinExistence type="predicted"/>
<keyword evidence="2" id="KW-1185">Reference proteome</keyword>
<evidence type="ECO:0000313" key="3">
    <source>
        <dbReference type="WBParaSite" id="Csp11.Scaffold617.g6026.t1"/>
    </source>
</evidence>
<organism evidence="2 3">
    <name type="scientific">Caenorhabditis tropicalis</name>
    <dbReference type="NCBI Taxonomy" id="1561998"/>
    <lineage>
        <taxon>Eukaryota</taxon>
        <taxon>Metazoa</taxon>
        <taxon>Ecdysozoa</taxon>
        <taxon>Nematoda</taxon>
        <taxon>Chromadorea</taxon>
        <taxon>Rhabditida</taxon>
        <taxon>Rhabditina</taxon>
        <taxon>Rhabditomorpha</taxon>
        <taxon>Rhabditoidea</taxon>
        <taxon>Rhabditidae</taxon>
        <taxon>Peloderinae</taxon>
        <taxon>Caenorhabditis</taxon>
    </lineage>
</organism>
<name>A0A1I7THN8_9PELO</name>
<reference evidence="3" key="1">
    <citation type="submission" date="2016-11" db="UniProtKB">
        <authorList>
            <consortium name="WormBaseParasite"/>
        </authorList>
    </citation>
    <scope>IDENTIFICATION</scope>
</reference>
<dbReference type="AlphaFoldDB" id="A0A1I7THN8"/>
<protein>
    <submittedName>
        <fullName evidence="3">Uncharacterized protein</fullName>
    </submittedName>
</protein>
<dbReference type="Proteomes" id="UP000095282">
    <property type="component" value="Unplaced"/>
</dbReference>
<feature type="compositionally biased region" description="Polar residues" evidence="1">
    <location>
        <begin position="1"/>
        <end position="19"/>
    </location>
</feature>
<dbReference type="STRING" id="1561998.A0A1I7THN8"/>
<sequence>MTSIDVTEIIKSSSSSLTQPARKKPRFDEASSSSGGSSAQPRPEDILAALEAEESNFVALDEVQLKKRSAEVHGVGN</sequence>
<dbReference type="eggNOG" id="KOG2734">
    <property type="taxonomic scope" value="Eukaryota"/>
</dbReference>
<feature type="region of interest" description="Disordered" evidence="1">
    <location>
        <begin position="1"/>
        <end position="46"/>
    </location>
</feature>
<accession>A0A1I7THN8</accession>
<evidence type="ECO:0000256" key="1">
    <source>
        <dbReference type="SAM" id="MobiDB-lite"/>
    </source>
</evidence>
<evidence type="ECO:0000313" key="2">
    <source>
        <dbReference type="Proteomes" id="UP000095282"/>
    </source>
</evidence>